<evidence type="ECO:0000313" key="3">
    <source>
        <dbReference type="EMBL" id="OGZ94089.1"/>
    </source>
</evidence>
<sequence>MLNLKRLELSGFKSFARSTTLEFPTSVAGVVGPNGSGKSNISEGVRWVLGEQSMKSLRGKRGEDLIWSGSNIIPRMGKASVTLVFDNKDRKIPVDFEEVSIMRKIFRDGVNEYYLNDSQVRLKDIVELMARMGLGDIKHNMIGQGEVDRILMSATPRERRELVEEAIGLKVYHIKKAEAERKLNASGENLKNVESLIRELTPHIKFLKEQAKKAESRQIYIEELKTLERYYFKKGFEDIEEAFRRIEAEKTPHEQRIKGLEAEIREVFEKIRGLEGKSRDSEEVREIRGRIAELEGGERTISRDLGRIEGRIEAEKAKPKTVTRIIDLSYVKNAMLRFINLVREAEDDHETDSLKKKVKILREHLEKFLTDMEKGSIEEEASANHEIEGLAKTEKELQEQMKQVATLLKEAKEALYGKEKDYRLLQEELRTLDRIIREKEEEKTTVRETLNRVLFEEEKIKLKYEELEKEFQMLGLSRDILKEPLDMSVSYESEQDIRRKIERLRVRLEEVGGIDDSVIVEYHETEARYAFLQKELEDTRNAILSLEELIATLDKTLKENFEEGFSRIKEEFHNYFRVIFGGGRAMLKMVEYGRRKAPEDSEALEELGEEEEELEEGIDIEVDLPKKRIKNLSMLSGGERALTSIAFLFAIVAVNPPPFLFLDETDAALDEANSKRYAEILKELSKKTQLIVVTHNRETMRVAGILYGVTMGNDGVSKLLSLRLEEAEAYTNR</sequence>
<dbReference type="EMBL" id="MHQC01000044">
    <property type="protein sequence ID" value="OGZ94089.1"/>
    <property type="molecule type" value="Genomic_DNA"/>
</dbReference>
<feature type="domain" description="RecF/RecN/SMC N-terminal" evidence="2">
    <location>
        <begin position="4"/>
        <end position="717"/>
    </location>
</feature>
<dbReference type="Proteomes" id="UP000177152">
    <property type="component" value="Unassembled WGS sequence"/>
</dbReference>
<evidence type="ECO:0000256" key="1">
    <source>
        <dbReference type="SAM" id="Coils"/>
    </source>
</evidence>
<dbReference type="InterPro" id="IPR003395">
    <property type="entry name" value="RecF/RecN/SMC_N"/>
</dbReference>
<dbReference type="SUPFAM" id="SSF52540">
    <property type="entry name" value="P-loop containing nucleoside triphosphate hydrolases"/>
    <property type="match status" value="1"/>
</dbReference>
<protein>
    <recommendedName>
        <fullName evidence="2">RecF/RecN/SMC N-terminal domain-containing protein</fullName>
    </recommendedName>
</protein>
<dbReference type="AlphaFoldDB" id="A0A1G2K3T4"/>
<dbReference type="Gene3D" id="3.40.50.300">
    <property type="entry name" value="P-loop containing nucleotide triphosphate hydrolases"/>
    <property type="match status" value="2"/>
</dbReference>
<organism evidence="3 4">
    <name type="scientific">Candidatus Sungbacteria bacterium RIFCSPHIGHO2_01_FULL_47_32</name>
    <dbReference type="NCBI Taxonomy" id="1802264"/>
    <lineage>
        <taxon>Bacteria</taxon>
        <taxon>Candidatus Sungiibacteriota</taxon>
    </lineage>
</organism>
<name>A0A1G2K3T4_9BACT</name>
<dbReference type="InterPro" id="IPR027417">
    <property type="entry name" value="P-loop_NTPase"/>
</dbReference>
<keyword evidence="1" id="KW-0175">Coiled coil</keyword>
<dbReference type="PANTHER" id="PTHR43977">
    <property type="entry name" value="STRUCTURAL MAINTENANCE OF CHROMOSOMES PROTEIN 3"/>
    <property type="match status" value="1"/>
</dbReference>
<gene>
    <name evidence="3" type="ORF">A2633_03955</name>
</gene>
<feature type="coiled-coil region" evidence="1">
    <location>
        <begin position="380"/>
        <end position="470"/>
    </location>
</feature>
<evidence type="ECO:0000259" key="2">
    <source>
        <dbReference type="Pfam" id="PF02463"/>
    </source>
</evidence>
<dbReference type="Pfam" id="PF02463">
    <property type="entry name" value="SMC_N"/>
    <property type="match status" value="1"/>
</dbReference>
<comment type="caution">
    <text evidence="3">The sequence shown here is derived from an EMBL/GenBank/DDBJ whole genome shotgun (WGS) entry which is preliminary data.</text>
</comment>
<reference evidence="3 4" key="1">
    <citation type="journal article" date="2016" name="Nat. Commun.">
        <title>Thousands of microbial genomes shed light on interconnected biogeochemical processes in an aquifer system.</title>
        <authorList>
            <person name="Anantharaman K."/>
            <person name="Brown C.T."/>
            <person name="Hug L.A."/>
            <person name="Sharon I."/>
            <person name="Castelle C.J."/>
            <person name="Probst A.J."/>
            <person name="Thomas B.C."/>
            <person name="Singh A."/>
            <person name="Wilkins M.J."/>
            <person name="Karaoz U."/>
            <person name="Brodie E.L."/>
            <person name="Williams K.H."/>
            <person name="Hubbard S.S."/>
            <person name="Banfield J.F."/>
        </authorList>
    </citation>
    <scope>NUCLEOTIDE SEQUENCE [LARGE SCALE GENOMIC DNA]</scope>
</reference>
<feature type="coiled-coil region" evidence="1">
    <location>
        <begin position="522"/>
        <end position="556"/>
    </location>
</feature>
<accession>A0A1G2K3T4</accession>
<evidence type="ECO:0000313" key="4">
    <source>
        <dbReference type="Proteomes" id="UP000177152"/>
    </source>
</evidence>
<proteinExistence type="predicted"/>